<name>A0A2M9C4N1_9MICO</name>
<dbReference type="Gene3D" id="3.90.180.10">
    <property type="entry name" value="Medium-chain alcohol dehydrogenases, catalytic domain"/>
    <property type="match status" value="1"/>
</dbReference>
<sequence>MSVGHVTMSTEHEVALRPSALAMVWPGVGKKHEPVAVPGIALAPGEVLVSVELATVCPRDAQYASGARLLRGPVVLGHEAVGRVVALAGPVRAAGGRRLSVGSRVVWSATASCGRCGRCRHGMSQRCVSLHRYGHERVARDWQLGGAFATHVQLRKGTTIVLVPDNVPAEVLAPIACAGAAAAAIVEAAEREAPLAKRTVHIAGTSARALTAAAMAADAGARVLLTETDSERRELARRFGAVAVVDSQQIGSDGLGTEGAHSIMPQGEQDAAAPRHLVRAVDFVLKTWRELPYDEFVGEVMGLEGVDDALRLAASEPRARVGLRNERIDIV</sequence>
<keyword evidence="5" id="KW-0862">Zinc</keyword>
<protein>
    <recommendedName>
        <fullName evidence="3">alcohol dehydrogenase</fullName>
        <ecNumber evidence="3">1.1.1.1</ecNumber>
    </recommendedName>
</protein>
<proteinExistence type="inferred from homology"/>
<dbReference type="SUPFAM" id="SSF51735">
    <property type="entry name" value="NAD(P)-binding Rossmann-fold domains"/>
    <property type="match status" value="1"/>
</dbReference>
<keyword evidence="7" id="KW-0520">NAD</keyword>
<dbReference type="SUPFAM" id="SSF50129">
    <property type="entry name" value="GroES-like"/>
    <property type="match status" value="1"/>
</dbReference>
<evidence type="ECO:0000256" key="2">
    <source>
        <dbReference type="ARBA" id="ARBA00008072"/>
    </source>
</evidence>
<dbReference type="AlphaFoldDB" id="A0A2M9C4N1"/>
<reference evidence="9 10" key="1">
    <citation type="submission" date="2017-11" db="EMBL/GenBank/DDBJ databases">
        <title>Genomic Encyclopedia of Archaeal and Bacterial Type Strains, Phase II (KMG-II): From Individual Species to Whole Genera.</title>
        <authorList>
            <person name="Goeker M."/>
        </authorList>
    </citation>
    <scope>NUCLEOTIDE SEQUENCE [LARGE SCALE GENOMIC DNA]</scope>
    <source>
        <strain evidence="9 10">DSM 25625</strain>
    </source>
</reference>
<dbReference type="Pfam" id="PF08240">
    <property type="entry name" value="ADH_N"/>
    <property type="match status" value="1"/>
</dbReference>
<evidence type="ECO:0000256" key="3">
    <source>
        <dbReference type="ARBA" id="ARBA00013190"/>
    </source>
</evidence>
<dbReference type="PROSITE" id="PS00059">
    <property type="entry name" value="ADH_ZINC"/>
    <property type="match status" value="1"/>
</dbReference>
<comment type="caution">
    <text evidence="9">The sequence shown here is derived from an EMBL/GenBank/DDBJ whole genome shotgun (WGS) entry which is preliminary data.</text>
</comment>
<dbReference type="InterPro" id="IPR013154">
    <property type="entry name" value="ADH-like_N"/>
</dbReference>
<evidence type="ECO:0000259" key="8">
    <source>
        <dbReference type="Pfam" id="PF08240"/>
    </source>
</evidence>
<dbReference type="GO" id="GO:0005737">
    <property type="term" value="C:cytoplasm"/>
    <property type="evidence" value="ECO:0007669"/>
    <property type="project" value="TreeGrafter"/>
</dbReference>
<evidence type="ECO:0000256" key="6">
    <source>
        <dbReference type="ARBA" id="ARBA00023002"/>
    </source>
</evidence>
<keyword evidence="10" id="KW-1185">Reference proteome</keyword>
<evidence type="ECO:0000256" key="5">
    <source>
        <dbReference type="ARBA" id="ARBA00022833"/>
    </source>
</evidence>
<feature type="domain" description="Alcohol dehydrogenase-like N-terminal" evidence="8">
    <location>
        <begin position="44"/>
        <end position="164"/>
    </location>
</feature>
<comment type="cofactor">
    <cofactor evidence="1">
        <name>Zn(2+)</name>
        <dbReference type="ChEBI" id="CHEBI:29105"/>
    </cofactor>
</comment>
<dbReference type="EMBL" id="PGFB01000001">
    <property type="protein sequence ID" value="PJJ65476.1"/>
    <property type="molecule type" value="Genomic_DNA"/>
</dbReference>
<dbReference type="PANTHER" id="PTHR42940">
    <property type="entry name" value="ALCOHOL DEHYDROGENASE 1-RELATED"/>
    <property type="match status" value="1"/>
</dbReference>
<dbReference type="InterPro" id="IPR002328">
    <property type="entry name" value="ADH_Zn_CS"/>
</dbReference>
<dbReference type="GO" id="GO:0004022">
    <property type="term" value="F:alcohol dehydrogenase (NAD+) activity"/>
    <property type="evidence" value="ECO:0007669"/>
    <property type="project" value="UniProtKB-EC"/>
</dbReference>
<accession>A0A2M9C4N1</accession>
<dbReference type="EC" id="1.1.1.1" evidence="3"/>
<organism evidence="9 10">
    <name type="scientific">Compostimonas suwonensis</name>
    <dbReference type="NCBI Taxonomy" id="1048394"/>
    <lineage>
        <taxon>Bacteria</taxon>
        <taxon>Bacillati</taxon>
        <taxon>Actinomycetota</taxon>
        <taxon>Actinomycetes</taxon>
        <taxon>Micrococcales</taxon>
        <taxon>Microbacteriaceae</taxon>
        <taxon>Compostimonas</taxon>
    </lineage>
</organism>
<dbReference type="InterPro" id="IPR036291">
    <property type="entry name" value="NAD(P)-bd_dom_sf"/>
</dbReference>
<gene>
    <name evidence="9" type="ORF">CLV54_0509</name>
</gene>
<evidence type="ECO:0000313" key="10">
    <source>
        <dbReference type="Proteomes" id="UP000230161"/>
    </source>
</evidence>
<dbReference type="InterPro" id="IPR011032">
    <property type="entry name" value="GroES-like_sf"/>
</dbReference>
<dbReference type="Gene3D" id="3.40.50.720">
    <property type="entry name" value="NAD(P)-binding Rossmann-like Domain"/>
    <property type="match status" value="1"/>
</dbReference>
<dbReference type="PANTHER" id="PTHR42940:SF3">
    <property type="entry name" value="ALCOHOL DEHYDROGENASE 1-RELATED"/>
    <property type="match status" value="1"/>
</dbReference>
<keyword evidence="6" id="KW-0560">Oxidoreductase</keyword>
<comment type="similarity">
    <text evidence="2">Belongs to the zinc-containing alcohol dehydrogenase family.</text>
</comment>
<evidence type="ECO:0000256" key="4">
    <source>
        <dbReference type="ARBA" id="ARBA00022723"/>
    </source>
</evidence>
<keyword evidence="4" id="KW-0479">Metal-binding</keyword>
<evidence type="ECO:0000256" key="7">
    <source>
        <dbReference type="ARBA" id="ARBA00023027"/>
    </source>
</evidence>
<evidence type="ECO:0000313" key="9">
    <source>
        <dbReference type="EMBL" id="PJJ65476.1"/>
    </source>
</evidence>
<dbReference type="Proteomes" id="UP000230161">
    <property type="component" value="Unassembled WGS sequence"/>
</dbReference>
<dbReference type="GO" id="GO:0008270">
    <property type="term" value="F:zinc ion binding"/>
    <property type="evidence" value="ECO:0007669"/>
    <property type="project" value="InterPro"/>
</dbReference>
<evidence type="ECO:0000256" key="1">
    <source>
        <dbReference type="ARBA" id="ARBA00001947"/>
    </source>
</evidence>